<name>A0A4U6TRG3_SETVI</name>
<dbReference type="Gramene" id="TKW00147">
    <property type="protein sequence ID" value="TKW00147"/>
    <property type="gene ID" value="SEVIR_8G089550v2"/>
</dbReference>
<evidence type="ECO:0000313" key="2">
    <source>
        <dbReference type="EMBL" id="TKW00147.1"/>
    </source>
</evidence>
<evidence type="ECO:0000256" key="1">
    <source>
        <dbReference type="SAM" id="MobiDB-lite"/>
    </source>
</evidence>
<dbReference type="AlphaFoldDB" id="A0A4U6TRG3"/>
<gene>
    <name evidence="2" type="ORF">SEVIR_8G089550v2</name>
</gene>
<keyword evidence="3" id="KW-1185">Reference proteome</keyword>
<proteinExistence type="predicted"/>
<dbReference type="EMBL" id="CM016559">
    <property type="protein sequence ID" value="TKW00147.1"/>
    <property type="molecule type" value="Genomic_DNA"/>
</dbReference>
<feature type="region of interest" description="Disordered" evidence="1">
    <location>
        <begin position="22"/>
        <end position="65"/>
    </location>
</feature>
<feature type="region of interest" description="Disordered" evidence="1">
    <location>
        <begin position="84"/>
        <end position="135"/>
    </location>
</feature>
<dbReference type="Proteomes" id="UP000298652">
    <property type="component" value="Chromosome 8"/>
</dbReference>
<feature type="compositionally biased region" description="Low complexity" evidence="1">
    <location>
        <begin position="32"/>
        <end position="51"/>
    </location>
</feature>
<sequence>MKGNGMQMHRCLLEYTGEMEVGDHLSSDPNQSSVVGGVGRSSSRTSPSRSSTMGFIDSSGQRRRRDEVGLAACRSRFQIPAVDRLSSAPPGCTVTKGGATADRSSRQRLDQKRTNVVPYNVGSHLIAPETPNRTA</sequence>
<reference evidence="2" key="1">
    <citation type="submission" date="2019-03" db="EMBL/GenBank/DDBJ databases">
        <title>WGS assembly of Setaria viridis.</title>
        <authorList>
            <person name="Huang P."/>
            <person name="Jenkins J."/>
            <person name="Grimwood J."/>
            <person name="Barry K."/>
            <person name="Healey A."/>
            <person name="Mamidi S."/>
            <person name="Sreedasyam A."/>
            <person name="Shu S."/>
            <person name="Feldman M."/>
            <person name="Wu J."/>
            <person name="Yu Y."/>
            <person name="Chen C."/>
            <person name="Johnson J."/>
            <person name="Rokhsar D."/>
            <person name="Baxter I."/>
            <person name="Schmutz J."/>
            <person name="Brutnell T."/>
            <person name="Kellogg E."/>
        </authorList>
    </citation>
    <scope>NUCLEOTIDE SEQUENCE [LARGE SCALE GENOMIC DNA]</scope>
</reference>
<feature type="compositionally biased region" description="Basic and acidic residues" evidence="1">
    <location>
        <begin position="103"/>
        <end position="113"/>
    </location>
</feature>
<accession>A0A4U6TRG3</accession>
<organism evidence="2 3">
    <name type="scientific">Setaria viridis</name>
    <name type="common">Green bristlegrass</name>
    <name type="synonym">Setaria italica subsp. viridis</name>
    <dbReference type="NCBI Taxonomy" id="4556"/>
    <lineage>
        <taxon>Eukaryota</taxon>
        <taxon>Viridiplantae</taxon>
        <taxon>Streptophyta</taxon>
        <taxon>Embryophyta</taxon>
        <taxon>Tracheophyta</taxon>
        <taxon>Spermatophyta</taxon>
        <taxon>Magnoliopsida</taxon>
        <taxon>Liliopsida</taxon>
        <taxon>Poales</taxon>
        <taxon>Poaceae</taxon>
        <taxon>PACMAD clade</taxon>
        <taxon>Panicoideae</taxon>
        <taxon>Panicodae</taxon>
        <taxon>Paniceae</taxon>
        <taxon>Cenchrinae</taxon>
        <taxon>Setaria</taxon>
    </lineage>
</organism>
<evidence type="ECO:0000313" key="3">
    <source>
        <dbReference type="Proteomes" id="UP000298652"/>
    </source>
</evidence>
<protein>
    <submittedName>
        <fullName evidence="2">Uncharacterized protein</fullName>
    </submittedName>
</protein>